<accession>A0A6A6U124</accession>
<keyword evidence="3" id="KW-1185">Reference proteome</keyword>
<dbReference type="OrthoDB" id="5398515at2759"/>
<organism evidence="2 3">
    <name type="scientific">Microthyrium microscopicum</name>
    <dbReference type="NCBI Taxonomy" id="703497"/>
    <lineage>
        <taxon>Eukaryota</taxon>
        <taxon>Fungi</taxon>
        <taxon>Dikarya</taxon>
        <taxon>Ascomycota</taxon>
        <taxon>Pezizomycotina</taxon>
        <taxon>Dothideomycetes</taxon>
        <taxon>Dothideomycetes incertae sedis</taxon>
        <taxon>Microthyriales</taxon>
        <taxon>Microthyriaceae</taxon>
        <taxon>Microthyrium</taxon>
    </lineage>
</organism>
<feature type="compositionally biased region" description="Low complexity" evidence="1">
    <location>
        <begin position="51"/>
        <end position="67"/>
    </location>
</feature>
<feature type="compositionally biased region" description="Basic and acidic residues" evidence="1">
    <location>
        <begin position="397"/>
        <end position="413"/>
    </location>
</feature>
<dbReference type="Proteomes" id="UP000799302">
    <property type="component" value="Unassembled WGS sequence"/>
</dbReference>
<feature type="compositionally biased region" description="Pro residues" evidence="1">
    <location>
        <begin position="1"/>
        <end position="18"/>
    </location>
</feature>
<name>A0A6A6U124_9PEZI</name>
<feature type="compositionally biased region" description="Acidic residues" evidence="1">
    <location>
        <begin position="248"/>
        <end position="257"/>
    </location>
</feature>
<feature type="compositionally biased region" description="Basic and acidic residues" evidence="1">
    <location>
        <begin position="171"/>
        <end position="193"/>
    </location>
</feature>
<feature type="compositionally biased region" description="Basic and acidic residues" evidence="1">
    <location>
        <begin position="287"/>
        <end position="296"/>
    </location>
</feature>
<evidence type="ECO:0000313" key="3">
    <source>
        <dbReference type="Proteomes" id="UP000799302"/>
    </source>
</evidence>
<gene>
    <name evidence="2" type="ORF">BT63DRAFT_428749</name>
</gene>
<evidence type="ECO:0000256" key="1">
    <source>
        <dbReference type="SAM" id="MobiDB-lite"/>
    </source>
</evidence>
<dbReference type="AlphaFoldDB" id="A0A6A6U124"/>
<proteinExistence type="predicted"/>
<feature type="compositionally biased region" description="Polar residues" evidence="1">
    <location>
        <begin position="38"/>
        <end position="50"/>
    </location>
</feature>
<protein>
    <submittedName>
        <fullName evidence="2">Uncharacterized protein</fullName>
    </submittedName>
</protein>
<evidence type="ECO:0000313" key="2">
    <source>
        <dbReference type="EMBL" id="KAF2665802.1"/>
    </source>
</evidence>
<dbReference type="EMBL" id="MU004240">
    <property type="protein sequence ID" value="KAF2665802.1"/>
    <property type="molecule type" value="Genomic_DNA"/>
</dbReference>
<feature type="compositionally biased region" description="Acidic residues" evidence="1">
    <location>
        <begin position="297"/>
        <end position="307"/>
    </location>
</feature>
<feature type="region of interest" description="Disordered" evidence="1">
    <location>
        <begin position="244"/>
        <end position="436"/>
    </location>
</feature>
<reference evidence="2" key="1">
    <citation type="journal article" date="2020" name="Stud. Mycol.">
        <title>101 Dothideomycetes genomes: a test case for predicting lifestyles and emergence of pathogens.</title>
        <authorList>
            <person name="Haridas S."/>
            <person name="Albert R."/>
            <person name="Binder M."/>
            <person name="Bloem J."/>
            <person name="Labutti K."/>
            <person name="Salamov A."/>
            <person name="Andreopoulos B."/>
            <person name="Baker S."/>
            <person name="Barry K."/>
            <person name="Bills G."/>
            <person name="Bluhm B."/>
            <person name="Cannon C."/>
            <person name="Castanera R."/>
            <person name="Culley D."/>
            <person name="Daum C."/>
            <person name="Ezra D."/>
            <person name="Gonzalez J."/>
            <person name="Henrissat B."/>
            <person name="Kuo A."/>
            <person name="Liang C."/>
            <person name="Lipzen A."/>
            <person name="Lutzoni F."/>
            <person name="Magnuson J."/>
            <person name="Mondo S."/>
            <person name="Nolan M."/>
            <person name="Ohm R."/>
            <person name="Pangilinan J."/>
            <person name="Park H.-J."/>
            <person name="Ramirez L."/>
            <person name="Alfaro M."/>
            <person name="Sun H."/>
            <person name="Tritt A."/>
            <person name="Yoshinaga Y."/>
            <person name="Zwiers L.-H."/>
            <person name="Turgeon B."/>
            <person name="Goodwin S."/>
            <person name="Spatafora J."/>
            <person name="Crous P."/>
            <person name="Grigoriev I."/>
        </authorList>
    </citation>
    <scope>NUCLEOTIDE SEQUENCE</scope>
    <source>
        <strain evidence="2">CBS 115976</strain>
    </source>
</reference>
<feature type="region of interest" description="Disordered" evidence="1">
    <location>
        <begin position="1"/>
        <end position="218"/>
    </location>
</feature>
<sequence length="436" mass="48260">MRNVTPPPPVMATTPPAPRWGTKEDSWMPYTPRRSSRVAAQSRTQDTSARPSSSQTFSPPSSPTSPTKKALNSPKLAKKPSATPRSRKPRQALFYLTDSDREEAPSHNAAPLPTPSKTPRKRPAPKDPPSSASRLLFNKILPNVDDAMPTPRKSRKSKAYSLTPFADVEDAQEKIEVYEDSRERIPTVEKGEDNPFLSKPSGKSKQTSSKKARKTEREIEVDKAVRNDEGLIYVFRGKKIFRRFDDSEAHDDDDNLSDLDIRRRAGQSPTPRMTRSSIKPRILFPTEEQRKAREAAAAEEADEEALTDIEVPSPTAKKAIPAIQVSGASPHEQVESGVNDDEDMDPQAESSSFENHTEHANVNGGEVTPSGPVQEPIRNQHLERPGKISRPSSPFDKWSRVKAPEKSPSETKSSKRQASPIEQPPTKRLRSGGSSS</sequence>
<feature type="compositionally biased region" description="Polar residues" evidence="1">
    <location>
        <begin position="267"/>
        <end position="277"/>
    </location>
</feature>